<reference evidence="1 2" key="1">
    <citation type="submission" date="2019-03" db="EMBL/GenBank/DDBJ databases">
        <title>Dyadobacter AR-3-6 sp. nov., isolated from arctic soil.</title>
        <authorList>
            <person name="Chaudhary D.K."/>
        </authorList>
    </citation>
    <scope>NUCLEOTIDE SEQUENCE [LARGE SCALE GENOMIC DNA]</scope>
    <source>
        <strain evidence="1 2">AR-3-6</strain>
    </source>
</reference>
<name>A0A4R5DCP7_9BACT</name>
<dbReference type="Pfam" id="PF11185">
    <property type="entry name" value="DUF2971"/>
    <property type="match status" value="1"/>
</dbReference>
<evidence type="ECO:0000313" key="2">
    <source>
        <dbReference type="Proteomes" id="UP000294850"/>
    </source>
</evidence>
<dbReference type="Proteomes" id="UP000294850">
    <property type="component" value="Unassembled WGS sequence"/>
</dbReference>
<proteinExistence type="predicted"/>
<dbReference type="AlphaFoldDB" id="A0A4R5DCP7"/>
<protein>
    <submittedName>
        <fullName evidence="1">DUF2971 domain-containing protein</fullName>
    </submittedName>
</protein>
<accession>A0A4R5DCP7</accession>
<gene>
    <name evidence="1" type="ORF">E0F88_29710</name>
</gene>
<evidence type="ECO:0000313" key="1">
    <source>
        <dbReference type="EMBL" id="TDE09770.1"/>
    </source>
</evidence>
<dbReference type="OrthoDB" id="190848at2"/>
<dbReference type="InterPro" id="IPR021352">
    <property type="entry name" value="DUF2971"/>
</dbReference>
<keyword evidence="2" id="KW-1185">Reference proteome</keyword>
<organism evidence="1 2">
    <name type="scientific">Dyadobacter psychrotolerans</name>
    <dbReference type="NCBI Taxonomy" id="2541721"/>
    <lineage>
        <taxon>Bacteria</taxon>
        <taxon>Pseudomonadati</taxon>
        <taxon>Bacteroidota</taxon>
        <taxon>Cytophagia</taxon>
        <taxon>Cytophagales</taxon>
        <taxon>Spirosomataceae</taxon>
        <taxon>Dyadobacter</taxon>
    </lineage>
</organism>
<sequence length="306" mass="35812">MVKIHLFDKVLRSLRNCQKITNYNNTLMLTKLHIEEPGFEKKAKEEILNMVSNHSEIYKYTNFEIGLKIISGQTLAFRSPLNMNDPFDCDISLIDFSQISQNYIEYLILKYPSQSDELSKLLPRTSSNEHIYNHIIETQTRGLKQDLSKRGLTCFSETFSNPLMWSHYTTSHSGICIGFDFKKLYTSIRKSSNPERLITKVEYSETFVAVDYYKYPREAILNWLKMKSIDWKYEKEVRILLYDLNFDINGLHIHSIDPDCIKSIFLGAKISVENEKIIRDLIVSKFRNITIKKMSPVKNSFCLEAL</sequence>
<dbReference type="EMBL" id="SMFL01000018">
    <property type="protein sequence ID" value="TDE09770.1"/>
    <property type="molecule type" value="Genomic_DNA"/>
</dbReference>
<comment type="caution">
    <text evidence="1">The sequence shown here is derived from an EMBL/GenBank/DDBJ whole genome shotgun (WGS) entry which is preliminary data.</text>
</comment>